<keyword evidence="4 8" id="KW-0720">Serine protease</keyword>
<dbReference type="GO" id="GO:0006508">
    <property type="term" value="P:proteolysis"/>
    <property type="evidence" value="ECO:0007669"/>
    <property type="project" value="UniProtKB-KW"/>
</dbReference>
<evidence type="ECO:0000256" key="6">
    <source>
        <dbReference type="ARBA" id="ARBA00023180"/>
    </source>
</evidence>
<reference evidence="12 13" key="1">
    <citation type="submission" date="2023-03" db="EMBL/GenBank/DDBJ databases">
        <title>Genome insight into feeding habits of ladybird beetles.</title>
        <authorList>
            <person name="Li H.-S."/>
            <person name="Huang Y.-H."/>
            <person name="Pang H."/>
        </authorList>
    </citation>
    <scope>NUCLEOTIDE SEQUENCE [LARGE SCALE GENOMIC DNA]</scope>
    <source>
        <strain evidence="12">SYSU_2023b</strain>
        <tissue evidence="12">Whole body</tissue>
    </source>
</reference>
<dbReference type="Pfam" id="PF12032">
    <property type="entry name" value="CLIP"/>
    <property type="match status" value="1"/>
</dbReference>
<keyword evidence="1 8" id="KW-0645">Protease</keyword>
<comment type="similarity">
    <text evidence="7 9">Belongs to the peptidase S1 family. CLIP subfamily.</text>
</comment>
<dbReference type="InterPro" id="IPR009003">
    <property type="entry name" value="Peptidase_S1_PA"/>
</dbReference>
<evidence type="ECO:0000313" key="13">
    <source>
        <dbReference type="Proteomes" id="UP001431783"/>
    </source>
</evidence>
<dbReference type="Gene3D" id="3.30.1640.30">
    <property type="match status" value="1"/>
</dbReference>
<accession>A0AAW1THT4</accession>
<dbReference type="InterPro" id="IPR022700">
    <property type="entry name" value="CLIP"/>
</dbReference>
<keyword evidence="6" id="KW-0325">Glycoprotein</keyword>
<evidence type="ECO:0000256" key="9">
    <source>
        <dbReference type="RuleBase" id="RU366078"/>
    </source>
</evidence>
<evidence type="ECO:0000256" key="7">
    <source>
        <dbReference type="ARBA" id="ARBA00024195"/>
    </source>
</evidence>
<dbReference type="SMART" id="SM00020">
    <property type="entry name" value="Tryp_SPc"/>
    <property type="match status" value="1"/>
</dbReference>
<gene>
    <name evidence="12" type="ORF">WA026_002976</name>
</gene>
<dbReference type="SUPFAM" id="SSF50494">
    <property type="entry name" value="Trypsin-like serine proteases"/>
    <property type="match status" value="1"/>
</dbReference>
<dbReference type="InterPro" id="IPR001254">
    <property type="entry name" value="Trypsin_dom"/>
</dbReference>
<dbReference type="PROSITE" id="PS50240">
    <property type="entry name" value="TRYPSIN_DOM"/>
    <property type="match status" value="1"/>
</dbReference>
<keyword evidence="9" id="KW-0964">Secreted</keyword>
<dbReference type="Gene3D" id="2.40.10.10">
    <property type="entry name" value="Trypsin-like serine proteases"/>
    <property type="match status" value="2"/>
</dbReference>
<dbReference type="PRINTS" id="PR00722">
    <property type="entry name" value="CHYMOTRYPSIN"/>
</dbReference>
<name>A0AAW1THT4_9CUCU</name>
<evidence type="ECO:0000256" key="4">
    <source>
        <dbReference type="ARBA" id="ARBA00022825"/>
    </source>
</evidence>
<dbReference type="PROSITE" id="PS00134">
    <property type="entry name" value="TRYPSIN_HIS"/>
    <property type="match status" value="1"/>
</dbReference>
<dbReference type="Pfam" id="PF00089">
    <property type="entry name" value="Trypsin"/>
    <property type="match status" value="1"/>
</dbReference>
<evidence type="ECO:0000313" key="12">
    <source>
        <dbReference type="EMBL" id="KAK9869224.1"/>
    </source>
</evidence>
<dbReference type="EC" id="3.4.21.-" evidence="8"/>
<evidence type="ECO:0000256" key="1">
    <source>
        <dbReference type="ARBA" id="ARBA00022670"/>
    </source>
</evidence>
<dbReference type="Proteomes" id="UP001431783">
    <property type="component" value="Unassembled WGS sequence"/>
</dbReference>
<dbReference type="EMBL" id="JARQZJ010000001">
    <property type="protein sequence ID" value="KAK9869224.1"/>
    <property type="molecule type" value="Genomic_DNA"/>
</dbReference>
<dbReference type="PANTHER" id="PTHR24256">
    <property type="entry name" value="TRYPTASE-RELATED"/>
    <property type="match status" value="1"/>
</dbReference>
<dbReference type="GO" id="GO:0005576">
    <property type="term" value="C:extracellular region"/>
    <property type="evidence" value="ECO:0007669"/>
    <property type="project" value="UniProtKB-SubCell"/>
</dbReference>
<proteinExistence type="inferred from homology"/>
<dbReference type="InterPro" id="IPR001314">
    <property type="entry name" value="Peptidase_S1A"/>
</dbReference>
<dbReference type="AlphaFoldDB" id="A0AAW1THT4"/>
<feature type="signal peptide" evidence="9">
    <location>
        <begin position="1"/>
        <end position="20"/>
    </location>
</feature>
<comment type="domain">
    <text evidence="9">The clip domain consists of 35-55 residues which are 'knitted' together usually by 3 conserved disulfide bonds forming a clip-like compact structure.</text>
</comment>
<dbReference type="FunFam" id="2.40.10.10:FF:000084">
    <property type="entry name" value="Serine protease easter"/>
    <property type="match status" value="1"/>
</dbReference>
<dbReference type="InterPro" id="IPR038565">
    <property type="entry name" value="CLIP_sf"/>
</dbReference>
<sequence length="389" mass="43507">MLSGALMILIVLLNQSKILAKTYESCHTPRGEEGECIAIRECGGLYTLLGVMPLPHAYGEYLKKSHCGFIGKIPKVCCSKDDITPRAAKKTQNITETDDEVPILTRSNLPKNDECGTYVERKIYGGESAELDEFPWMALLIYELPSHVSGYGCGGTLISKRYVLTAAHCLKGKDLNKLWKLVAVRLGEYNKDSDRDCFHNGFAEECLKTPPINILVEERIPHELYDPFDHSQKHDIALLRLKQDVIFNNYIIPICLPLHDTERNKTYIDKNLVVAGWGQTEKNNFSSSIKLKVRVPVKSNDDCNEIYKKASVRISTRQLCAGGEKNKNSCKGDSGGSLMTVGLNENGDPSWYAAGIVSFGTEKCGKEGWPAVYTRVSKYLGWIFRNMKP</sequence>
<organism evidence="12 13">
    <name type="scientific">Henosepilachna vigintioctopunctata</name>
    <dbReference type="NCBI Taxonomy" id="420089"/>
    <lineage>
        <taxon>Eukaryota</taxon>
        <taxon>Metazoa</taxon>
        <taxon>Ecdysozoa</taxon>
        <taxon>Arthropoda</taxon>
        <taxon>Hexapoda</taxon>
        <taxon>Insecta</taxon>
        <taxon>Pterygota</taxon>
        <taxon>Neoptera</taxon>
        <taxon>Endopterygota</taxon>
        <taxon>Coleoptera</taxon>
        <taxon>Polyphaga</taxon>
        <taxon>Cucujiformia</taxon>
        <taxon>Coccinelloidea</taxon>
        <taxon>Coccinellidae</taxon>
        <taxon>Epilachninae</taxon>
        <taxon>Epilachnini</taxon>
        <taxon>Henosepilachna</taxon>
    </lineage>
</organism>
<evidence type="ECO:0000259" key="10">
    <source>
        <dbReference type="PROSITE" id="PS50240"/>
    </source>
</evidence>
<evidence type="ECO:0000256" key="5">
    <source>
        <dbReference type="ARBA" id="ARBA00023157"/>
    </source>
</evidence>
<comment type="caution">
    <text evidence="12">The sequence shown here is derived from an EMBL/GenBank/DDBJ whole genome shotgun (WGS) entry which is preliminary data.</text>
</comment>
<keyword evidence="2 9" id="KW-0732">Signal</keyword>
<feature type="domain" description="Clip" evidence="11">
    <location>
        <begin position="25"/>
        <end position="78"/>
    </location>
</feature>
<evidence type="ECO:0000256" key="8">
    <source>
        <dbReference type="RuleBase" id="RU363034"/>
    </source>
</evidence>
<dbReference type="InterPro" id="IPR043504">
    <property type="entry name" value="Peptidase_S1_PA_chymotrypsin"/>
</dbReference>
<dbReference type="PROSITE" id="PS51888">
    <property type="entry name" value="CLIP"/>
    <property type="match status" value="1"/>
</dbReference>
<dbReference type="GO" id="GO:0004252">
    <property type="term" value="F:serine-type endopeptidase activity"/>
    <property type="evidence" value="ECO:0007669"/>
    <property type="project" value="UniProtKB-UniRule"/>
</dbReference>
<evidence type="ECO:0000256" key="3">
    <source>
        <dbReference type="ARBA" id="ARBA00022801"/>
    </source>
</evidence>
<dbReference type="InterPro" id="IPR051487">
    <property type="entry name" value="Ser/Thr_Proteases_Immune/Dev"/>
</dbReference>
<dbReference type="FunFam" id="2.40.10.10:FF:000028">
    <property type="entry name" value="Serine protease easter"/>
    <property type="match status" value="1"/>
</dbReference>
<keyword evidence="5" id="KW-1015">Disulfide bond</keyword>
<keyword evidence="13" id="KW-1185">Reference proteome</keyword>
<evidence type="ECO:0000259" key="11">
    <source>
        <dbReference type="PROSITE" id="PS51888"/>
    </source>
</evidence>
<dbReference type="CDD" id="cd00190">
    <property type="entry name" value="Tryp_SPc"/>
    <property type="match status" value="1"/>
</dbReference>
<comment type="subcellular location">
    <subcellularLocation>
        <location evidence="9">Secreted</location>
    </subcellularLocation>
</comment>
<protein>
    <recommendedName>
        <fullName evidence="9">CLIP domain-containing serine protease</fullName>
        <ecNumber evidence="8">3.4.21.-</ecNumber>
    </recommendedName>
</protein>
<dbReference type="PROSITE" id="PS00135">
    <property type="entry name" value="TRYPSIN_SER"/>
    <property type="match status" value="1"/>
</dbReference>
<evidence type="ECO:0000256" key="2">
    <source>
        <dbReference type="ARBA" id="ARBA00022729"/>
    </source>
</evidence>
<keyword evidence="3 8" id="KW-0378">Hydrolase</keyword>
<dbReference type="InterPro" id="IPR018114">
    <property type="entry name" value="TRYPSIN_HIS"/>
</dbReference>
<dbReference type="InterPro" id="IPR033116">
    <property type="entry name" value="TRYPSIN_SER"/>
</dbReference>
<dbReference type="SMART" id="SM00680">
    <property type="entry name" value="CLIP"/>
    <property type="match status" value="1"/>
</dbReference>
<feature type="chain" id="PRO_5043113113" description="CLIP domain-containing serine protease" evidence="9">
    <location>
        <begin position="21"/>
        <end position="389"/>
    </location>
</feature>
<feature type="domain" description="Peptidase S1" evidence="10">
    <location>
        <begin position="123"/>
        <end position="388"/>
    </location>
</feature>